<name>A0ABV8CWC1_9STRE</name>
<gene>
    <name evidence="2" type="ORF">ACFORF_06200</name>
</gene>
<dbReference type="EMBL" id="JBHRZV010000046">
    <property type="protein sequence ID" value="MFC3928161.1"/>
    <property type="molecule type" value="Genomic_DNA"/>
</dbReference>
<dbReference type="Gene3D" id="3.10.400.10">
    <property type="entry name" value="Sulfate adenylyltransferase"/>
    <property type="match status" value="1"/>
</dbReference>
<dbReference type="Pfam" id="PF04266">
    <property type="entry name" value="ASCH"/>
    <property type="match status" value="1"/>
</dbReference>
<dbReference type="SUPFAM" id="SSF88697">
    <property type="entry name" value="PUA domain-like"/>
    <property type="match status" value="1"/>
</dbReference>
<comment type="caution">
    <text evidence="2">The sequence shown here is derived from an EMBL/GenBank/DDBJ whole genome shotgun (WGS) entry which is preliminary data.</text>
</comment>
<keyword evidence="3" id="KW-1185">Reference proteome</keyword>
<protein>
    <submittedName>
        <fullName evidence="2">ASCH domain-containing protein</fullName>
    </submittedName>
</protein>
<dbReference type="PANTHER" id="PTHR39203">
    <property type="entry name" value="CYTOPLASMIC PROTEIN-RELATED"/>
    <property type="match status" value="1"/>
</dbReference>
<dbReference type="PANTHER" id="PTHR39203:SF1">
    <property type="entry name" value="CYTOPLASMIC PROTEIN"/>
    <property type="match status" value="1"/>
</dbReference>
<feature type="domain" description="ASCH" evidence="1">
    <location>
        <begin position="14"/>
        <end position="137"/>
    </location>
</feature>
<organism evidence="2 3">
    <name type="scientific">Streptococcus caprae</name>
    <dbReference type="NCBI Taxonomy" id="1640501"/>
    <lineage>
        <taxon>Bacteria</taxon>
        <taxon>Bacillati</taxon>
        <taxon>Bacillota</taxon>
        <taxon>Bacilli</taxon>
        <taxon>Lactobacillales</taxon>
        <taxon>Streptococcaceae</taxon>
        <taxon>Streptococcus</taxon>
    </lineage>
</organism>
<reference evidence="3" key="1">
    <citation type="journal article" date="2019" name="Int. J. Syst. Evol. Microbiol.">
        <title>The Global Catalogue of Microorganisms (GCM) 10K type strain sequencing project: providing services to taxonomists for standard genome sequencing and annotation.</title>
        <authorList>
            <consortium name="The Broad Institute Genomics Platform"/>
            <consortium name="The Broad Institute Genome Sequencing Center for Infectious Disease"/>
            <person name="Wu L."/>
            <person name="Ma J."/>
        </authorList>
    </citation>
    <scope>NUCLEOTIDE SEQUENCE [LARGE SCALE GENOMIC DNA]</scope>
    <source>
        <strain evidence="3">CCUG 67170</strain>
    </source>
</reference>
<accession>A0ABV8CWC1</accession>
<sequence>MAKYGELQKKYPDLEVWGHPVEYADLYDLTVSGVKTATSSWYAEHDSDDELDQVGDRSIMVDNPENPTKEVLLETTKVVIEPFNAISEETAWCNGEGNRTIADWQSIFGDFWRRHLPTVGLDFQEDGLVVTKFFNVIED</sequence>
<dbReference type="InterPro" id="IPR015947">
    <property type="entry name" value="PUA-like_sf"/>
</dbReference>
<dbReference type="InterPro" id="IPR007374">
    <property type="entry name" value="ASCH_domain"/>
</dbReference>
<dbReference type="InterPro" id="IPR009326">
    <property type="entry name" value="DUF984"/>
</dbReference>
<evidence type="ECO:0000313" key="3">
    <source>
        <dbReference type="Proteomes" id="UP001595807"/>
    </source>
</evidence>
<evidence type="ECO:0000313" key="2">
    <source>
        <dbReference type="EMBL" id="MFC3928161.1"/>
    </source>
</evidence>
<evidence type="ECO:0000259" key="1">
    <source>
        <dbReference type="SMART" id="SM01022"/>
    </source>
</evidence>
<dbReference type="RefSeq" id="WP_380426456.1">
    <property type="nucleotide sequence ID" value="NZ_JBHRZV010000046.1"/>
</dbReference>
<dbReference type="Proteomes" id="UP001595807">
    <property type="component" value="Unassembled WGS sequence"/>
</dbReference>
<proteinExistence type="predicted"/>
<dbReference type="SMART" id="SM01022">
    <property type="entry name" value="ASCH"/>
    <property type="match status" value="1"/>
</dbReference>